<dbReference type="SUPFAM" id="SSF53383">
    <property type="entry name" value="PLP-dependent transferases"/>
    <property type="match status" value="1"/>
</dbReference>
<gene>
    <name evidence="3" type="ORF">UFOPK3046_00382</name>
    <name evidence="4" type="ORF">UFOPK3914_00396</name>
    <name evidence="5" type="ORF">UFOPK4173_00412</name>
</gene>
<reference evidence="3" key="1">
    <citation type="submission" date="2020-05" db="EMBL/GenBank/DDBJ databases">
        <authorList>
            <person name="Chiriac C."/>
            <person name="Salcher M."/>
            <person name="Ghai R."/>
            <person name="Kavagutti S V."/>
        </authorList>
    </citation>
    <scope>NUCLEOTIDE SEQUENCE</scope>
</reference>
<dbReference type="Gene3D" id="3.40.640.10">
    <property type="entry name" value="Type I PLP-dependent aspartate aminotransferase-like (Major domain)"/>
    <property type="match status" value="1"/>
</dbReference>
<evidence type="ECO:0000313" key="3">
    <source>
        <dbReference type="EMBL" id="CAB4798109.1"/>
    </source>
</evidence>
<comment type="similarity">
    <text evidence="1">Belongs to the class-III pyridoxal-phosphate-dependent aminotransferase family.</text>
</comment>
<sequence length="455" mass="49282">MTATESQSPEMQLSQTYLDDRAHVFHSWSAQAALKPLVVTGGEGAWFFDETGKKYLDFSSQLINLNLGHQHPKMIAAIQEQAGKLATIAPGMATDARSTAARMIAERTPGDLNKIFFTNGGAEATENAMRMARLHTGRHKVLSMYRSYHGATGGSIALTGDPRRWPSEPSVPPGIIKFFGPYPYRSSFWSDSVEQESERALEHLREVIMFEGPNTIAAIVLEPVVGTNGILVPPPGYLAGVRELCDANGIVMVCDEVMSGFGRCGEWFAVDAWEVTPDLITFAKGVNSGYVPLGGVAISAEIAASFDTRVYPGGLTYSGHVLACATAVASMNIFEEENILERSRHLGKEVFGPGLEELKAKHPSVGDVRGLGCFWAIELVKNRETKEMFVPFNASGADAAPMVEVVTACKAAGLSPFAHFNRLHVTPPLVISDEDARLGLEIIDQALLLADRHVH</sequence>
<dbReference type="NCBIfam" id="NF004718">
    <property type="entry name" value="PRK06062.1"/>
    <property type="match status" value="1"/>
</dbReference>
<dbReference type="InterPro" id="IPR015422">
    <property type="entry name" value="PyrdxlP-dep_Trfase_small"/>
</dbReference>
<dbReference type="EMBL" id="CAFBPW010000029">
    <property type="protein sequence ID" value="CAB5028743.1"/>
    <property type="molecule type" value="Genomic_DNA"/>
</dbReference>
<dbReference type="Gene3D" id="3.90.1150.10">
    <property type="entry name" value="Aspartate Aminotransferase, domain 1"/>
    <property type="match status" value="1"/>
</dbReference>
<evidence type="ECO:0000313" key="4">
    <source>
        <dbReference type="EMBL" id="CAB4970964.1"/>
    </source>
</evidence>
<organism evidence="3">
    <name type="scientific">freshwater metagenome</name>
    <dbReference type="NCBI Taxonomy" id="449393"/>
    <lineage>
        <taxon>unclassified sequences</taxon>
        <taxon>metagenomes</taxon>
        <taxon>ecological metagenomes</taxon>
    </lineage>
</organism>
<dbReference type="InterPro" id="IPR005814">
    <property type="entry name" value="Aminotrans_3"/>
</dbReference>
<evidence type="ECO:0000256" key="1">
    <source>
        <dbReference type="ARBA" id="ARBA00008954"/>
    </source>
</evidence>
<dbReference type="EMBL" id="CAFBOG010000022">
    <property type="protein sequence ID" value="CAB4970964.1"/>
    <property type="molecule type" value="Genomic_DNA"/>
</dbReference>
<dbReference type="GO" id="GO:0008483">
    <property type="term" value="F:transaminase activity"/>
    <property type="evidence" value="ECO:0007669"/>
    <property type="project" value="InterPro"/>
</dbReference>
<dbReference type="PANTHER" id="PTHR43094:SF1">
    <property type="entry name" value="AMINOTRANSFERASE CLASS-III"/>
    <property type="match status" value="1"/>
</dbReference>
<dbReference type="GO" id="GO:0005829">
    <property type="term" value="C:cytosol"/>
    <property type="evidence" value="ECO:0007669"/>
    <property type="project" value="TreeGrafter"/>
</dbReference>
<dbReference type="Pfam" id="PF00202">
    <property type="entry name" value="Aminotran_3"/>
    <property type="match status" value="1"/>
</dbReference>
<name>A0A6J6XNJ2_9ZZZZ</name>
<dbReference type="PROSITE" id="PS00600">
    <property type="entry name" value="AA_TRANSFER_CLASS_3"/>
    <property type="match status" value="1"/>
</dbReference>
<keyword evidence="2" id="KW-0663">Pyridoxal phosphate</keyword>
<dbReference type="PANTHER" id="PTHR43094">
    <property type="entry name" value="AMINOTRANSFERASE"/>
    <property type="match status" value="1"/>
</dbReference>
<evidence type="ECO:0000313" key="5">
    <source>
        <dbReference type="EMBL" id="CAB5028743.1"/>
    </source>
</evidence>
<dbReference type="EMBL" id="CAFAAQ010000020">
    <property type="protein sequence ID" value="CAB4798109.1"/>
    <property type="molecule type" value="Genomic_DNA"/>
</dbReference>
<dbReference type="InterPro" id="IPR015424">
    <property type="entry name" value="PyrdxlP-dep_Trfase"/>
</dbReference>
<protein>
    <submittedName>
        <fullName evidence="3">Unannotated protein</fullName>
    </submittedName>
</protein>
<dbReference type="AlphaFoldDB" id="A0A6J6XNJ2"/>
<accession>A0A6J6XNJ2</accession>
<dbReference type="CDD" id="cd00610">
    <property type="entry name" value="OAT_like"/>
    <property type="match status" value="1"/>
</dbReference>
<dbReference type="GO" id="GO:0030170">
    <property type="term" value="F:pyridoxal phosphate binding"/>
    <property type="evidence" value="ECO:0007669"/>
    <property type="project" value="InterPro"/>
</dbReference>
<proteinExistence type="inferred from homology"/>
<dbReference type="InterPro" id="IPR015421">
    <property type="entry name" value="PyrdxlP-dep_Trfase_major"/>
</dbReference>
<dbReference type="InterPro" id="IPR049704">
    <property type="entry name" value="Aminotrans_3_PPA_site"/>
</dbReference>
<evidence type="ECO:0000256" key="2">
    <source>
        <dbReference type="ARBA" id="ARBA00022898"/>
    </source>
</evidence>